<keyword evidence="2" id="KW-0812">Transmembrane</keyword>
<feature type="region of interest" description="Disordered" evidence="1">
    <location>
        <begin position="113"/>
        <end position="135"/>
    </location>
</feature>
<dbReference type="RefSeq" id="WP_382343495.1">
    <property type="nucleotide sequence ID" value="NZ_JBHSAB010000023.1"/>
</dbReference>
<evidence type="ECO:0000313" key="5">
    <source>
        <dbReference type="Proteomes" id="UP001595758"/>
    </source>
</evidence>
<dbReference type="Pfam" id="PF18493">
    <property type="entry name" value="DUF5617"/>
    <property type="match status" value="1"/>
</dbReference>
<keyword evidence="2" id="KW-1133">Transmembrane helix</keyword>
<protein>
    <submittedName>
        <fullName evidence="4">DUF5617 domain-containing protein</fullName>
    </submittedName>
</protein>
<reference evidence="5" key="1">
    <citation type="journal article" date="2019" name="Int. J. Syst. Evol. Microbiol.">
        <title>The Global Catalogue of Microorganisms (GCM) 10K type strain sequencing project: providing services to taxonomists for standard genome sequencing and annotation.</title>
        <authorList>
            <consortium name="The Broad Institute Genomics Platform"/>
            <consortium name="The Broad Institute Genome Sequencing Center for Infectious Disease"/>
            <person name="Wu L."/>
            <person name="Ma J."/>
        </authorList>
    </citation>
    <scope>NUCLEOTIDE SEQUENCE [LARGE SCALE GENOMIC DNA]</scope>
    <source>
        <strain evidence="5">CCUG 59858</strain>
    </source>
</reference>
<comment type="caution">
    <text evidence="4">The sequence shown here is derived from an EMBL/GenBank/DDBJ whole genome shotgun (WGS) entry which is preliminary data.</text>
</comment>
<keyword evidence="2" id="KW-0472">Membrane</keyword>
<dbReference type="Proteomes" id="UP001595758">
    <property type="component" value="Unassembled WGS sequence"/>
</dbReference>
<evidence type="ECO:0000259" key="3">
    <source>
        <dbReference type="Pfam" id="PF18493"/>
    </source>
</evidence>
<dbReference type="InterPro" id="IPR041234">
    <property type="entry name" value="RavJ-like_C"/>
</dbReference>
<keyword evidence="5" id="KW-1185">Reference proteome</keyword>
<evidence type="ECO:0000256" key="1">
    <source>
        <dbReference type="SAM" id="MobiDB-lite"/>
    </source>
</evidence>
<evidence type="ECO:0000256" key="2">
    <source>
        <dbReference type="SAM" id="Phobius"/>
    </source>
</evidence>
<feature type="transmembrane region" description="Helical" evidence="2">
    <location>
        <begin position="814"/>
        <end position="836"/>
    </location>
</feature>
<organism evidence="4 5">
    <name type="scientific">Legionella dresdenensis</name>
    <dbReference type="NCBI Taxonomy" id="450200"/>
    <lineage>
        <taxon>Bacteria</taxon>
        <taxon>Pseudomonadati</taxon>
        <taxon>Pseudomonadota</taxon>
        <taxon>Gammaproteobacteria</taxon>
        <taxon>Legionellales</taxon>
        <taxon>Legionellaceae</taxon>
        <taxon>Legionella</taxon>
    </lineage>
</organism>
<accession>A0ABV8CGT2</accession>
<name>A0ABV8CGT2_9GAMM</name>
<dbReference type="EMBL" id="JBHSAB010000023">
    <property type="protein sequence ID" value="MFC3909356.1"/>
    <property type="molecule type" value="Genomic_DNA"/>
</dbReference>
<sequence>MPSTSVHLQVKQAIDAQDAGALKELLNQNPGLDLDDFTPNHLSALWLALNPPAGKGVSGAVIKCLLDTGRINPALMYDRVTPRNFVATVYPQEKSIHNRIERLENRYVREHRARPGERADENAGQRFAADSQNTHDSVVVKATDDSIVSLYQRYNGSAQPDQNLEDFLNQLRPDDGLSEQEIIAARKACRRIMRQSETREYELPSEQKVHLTNRQVQELLWQAVNDTRPESFVYGTDMSASETLVRKRLFAKHLAMSQNEYGPDNPACWMGTRNQMVSCMDAIHCDVRIAQELPITEESIGEQYTAYCKSRLEELARKAPDLFREYLHYYALRGLPGGCRSDEEAPKALQDWVTKVHDQFADAVKKEYRDTKPEKKEIKPEQLDSLLANLRDPLCLGEAGELETLLVPGLNRLSALLFTLFAQGMPLGEKLFGDTKATVSEHVHQLITTHCAREQTPPSVAFVQAIVSEVADYLQSAINSERLKNVLLESESASLWKPLFDQFNPEQTAVLLNNLKAKAVQLLEIGKRVTEPCYFWQTLVEELSERWGKKHSLIKWLGTLPESLRQQFLNNIASKYGYPLNAIGESALMEEAFSLGLAEGYLSHFKIGKPITIRDRDLRGVDLKQVDLSNIEFENCDLRCTFLFDNPTLKASHIEKNRVDELFCQHAVQNKRSDALKIAMSTTKIAQFLQAGLIKFLCQTWAWRDGFITMMDSIINSPYFNKELFLQHKVLINSVKNDAIPDNIKLVLESRYCTSEAFCVRDERGTIVDTVLLQIIRKTYHFNYERNFKLLDTLLQSPKLTPEIFTARSSQGNLFLNSIYTACAYSPAIVYFYTLVTHKYTTKQMAREAIKTINSRNIKLDSAQKDYLNIVKTYLRLPQNYSRIYNATSGSKLDKACALLNDYTKNNSSKLRFLSGHWNRHYISDVNRILQQVNNSDITTVDALLSALFAVNPANRAGSLSARIIFIMNERNKALPAQAIADAPDADAAPGLQMC</sequence>
<feature type="domain" description="RavJ-like C-terminal" evidence="3">
    <location>
        <begin position="878"/>
        <end position="967"/>
    </location>
</feature>
<feature type="compositionally biased region" description="Basic and acidic residues" evidence="1">
    <location>
        <begin position="113"/>
        <end position="123"/>
    </location>
</feature>
<proteinExistence type="predicted"/>
<gene>
    <name evidence="4" type="ORF">ACFORL_09765</name>
</gene>
<evidence type="ECO:0000313" key="4">
    <source>
        <dbReference type="EMBL" id="MFC3909356.1"/>
    </source>
</evidence>